<dbReference type="eggNOG" id="ENOG502QSBU">
    <property type="taxonomic scope" value="Eukaryota"/>
</dbReference>
<feature type="compositionally biased region" description="Polar residues" evidence="1">
    <location>
        <begin position="437"/>
        <end position="455"/>
    </location>
</feature>
<dbReference type="EMBL" id="KI912116">
    <property type="protein sequence ID" value="ETS77511.1"/>
    <property type="molecule type" value="Genomic_DNA"/>
</dbReference>
<keyword evidence="3" id="KW-1185">Reference proteome</keyword>
<evidence type="ECO:0000313" key="3">
    <source>
        <dbReference type="Proteomes" id="UP000030651"/>
    </source>
</evidence>
<dbReference type="HOGENOM" id="CLU_026929_0_1_1"/>
<dbReference type="OMA" id="DGMKNWL"/>
<feature type="compositionally biased region" description="Pro residues" evidence="1">
    <location>
        <begin position="20"/>
        <end position="31"/>
    </location>
</feature>
<dbReference type="AlphaFoldDB" id="W3WXA0"/>
<name>W3WXA0_PESFW</name>
<dbReference type="Proteomes" id="UP000030651">
    <property type="component" value="Unassembled WGS sequence"/>
</dbReference>
<feature type="compositionally biased region" description="Polar residues" evidence="1">
    <location>
        <begin position="332"/>
        <end position="347"/>
    </location>
</feature>
<gene>
    <name evidence="2" type="ORF">PFICI_11385</name>
</gene>
<feature type="region of interest" description="Disordered" evidence="1">
    <location>
        <begin position="212"/>
        <end position="271"/>
    </location>
</feature>
<feature type="compositionally biased region" description="Pro residues" evidence="1">
    <location>
        <begin position="72"/>
        <end position="92"/>
    </location>
</feature>
<dbReference type="OrthoDB" id="20105at2759"/>
<dbReference type="InParanoid" id="W3WXA0"/>
<reference evidence="3" key="1">
    <citation type="journal article" date="2015" name="BMC Genomics">
        <title>Genomic and transcriptomic analysis of the endophytic fungus Pestalotiopsis fici reveals its lifestyle and high potential for synthesis of natural products.</title>
        <authorList>
            <person name="Wang X."/>
            <person name="Zhang X."/>
            <person name="Liu L."/>
            <person name="Xiang M."/>
            <person name="Wang W."/>
            <person name="Sun X."/>
            <person name="Che Y."/>
            <person name="Guo L."/>
            <person name="Liu G."/>
            <person name="Guo L."/>
            <person name="Wang C."/>
            <person name="Yin W.B."/>
            <person name="Stadler M."/>
            <person name="Zhang X."/>
            <person name="Liu X."/>
        </authorList>
    </citation>
    <scope>NUCLEOTIDE SEQUENCE [LARGE SCALE GENOMIC DNA]</scope>
    <source>
        <strain evidence="3">W106-1 / CGMCC3.15140</strain>
    </source>
</reference>
<organism evidence="2 3">
    <name type="scientific">Pestalotiopsis fici (strain W106-1 / CGMCC3.15140)</name>
    <dbReference type="NCBI Taxonomy" id="1229662"/>
    <lineage>
        <taxon>Eukaryota</taxon>
        <taxon>Fungi</taxon>
        <taxon>Dikarya</taxon>
        <taxon>Ascomycota</taxon>
        <taxon>Pezizomycotina</taxon>
        <taxon>Sordariomycetes</taxon>
        <taxon>Xylariomycetidae</taxon>
        <taxon>Amphisphaeriales</taxon>
        <taxon>Sporocadaceae</taxon>
        <taxon>Pestalotiopsis</taxon>
    </lineage>
</organism>
<feature type="compositionally biased region" description="Low complexity" evidence="1">
    <location>
        <begin position="311"/>
        <end position="324"/>
    </location>
</feature>
<evidence type="ECO:0000256" key="1">
    <source>
        <dbReference type="SAM" id="MobiDB-lite"/>
    </source>
</evidence>
<feature type="compositionally biased region" description="Basic and acidic residues" evidence="1">
    <location>
        <begin position="139"/>
        <end position="159"/>
    </location>
</feature>
<accession>W3WXA0</accession>
<dbReference type="STRING" id="1229662.W3WXA0"/>
<feature type="region of interest" description="Disordered" evidence="1">
    <location>
        <begin position="299"/>
        <end position="508"/>
    </location>
</feature>
<dbReference type="KEGG" id="pfy:PFICI_11385"/>
<protein>
    <submittedName>
        <fullName evidence="2">Uncharacterized protein</fullName>
    </submittedName>
</protein>
<feature type="region of interest" description="Disordered" evidence="1">
    <location>
        <begin position="1"/>
        <end position="159"/>
    </location>
</feature>
<sequence>MMLTLKQPVHYGYRTVHDLPTPPSTSRPSPPVTIQENPQKPLPPLPRRNSPSTRDMSAPHRGLPLPAMTLPQPNPPPASSHPPGHGPGPGPGPMSHVQQPQSQPPLPPSSGHSLGALPMAPQWQGQGADEPMRTWLVAKAEEEKRKQEEEKTRQETLRLEKRRLEHDMLRTCLDRGVPPPMVPVMFLGMAGGMLPQAALEQAQQYLAQLGHQPQLPPAPGQISPDHMRRDSQSHGYGPYAGSAGVPSTPGSAPQTGGFVPYQGPASPTRARAHTLSVAGAIGRPLGSTLPRLATGELITGPQAGQPQVHGQQLSTSQSETQSPSIYFHHWQPPSSQGVSTQPATPSVDSPRKRKATGPQQAAPPPNTQASRRSPPFGHSSTLANPPQGRRRGHSRQRSDLSSYRSAAGGRGRGDSFGPSRALSPGLGTPVEGVPLESSAQVRTGTHTVSSMLSEQPSPPYTGESRTQQHQQQHDQTGESDRRRSPNSADEQTRTGGAARPASRTRDDE</sequence>
<proteinExistence type="predicted"/>
<dbReference type="RefSeq" id="XP_007838157.1">
    <property type="nucleotide sequence ID" value="XM_007839966.1"/>
</dbReference>
<feature type="compositionally biased region" description="Basic and acidic residues" evidence="1">
    <location>
        <begin position="471"/>
        <end position="483"/>
    </location>
</feature>
<dbReference type="GeneID" id="19276398"/>
<evidence type="ECO:0000313" key="2">
    <source>
        <dbReference type="EMBL" id="ETS77511.1"/>
    </source>
</evidence>